<feature type="binding site" evidence="4">
    <location>
        <position position="129"/>
    </location>
    <ligand>
        <name>Zn(2+)</name>
        <dbReference type="ChEBI" id="CHEBI:29105"/>
        <label>1</label>
    </ligand>
</feature>
<evidence type="ECO:0000256" key="3">
    <source>
        <dbReference type="PIRSR" id="PIRSR623088-1"/>
    </source>
</evidence>
<dbReference type="GO" id="GO:0004114">
    <property type="term" value="F:3',5'-cyclic-nucleotide phosphodiesterase activity"/>
    <property type="evidence" value="ECO:0007669"/>
    <property type="project" value="InterPro"/>
</dbReference>
<protein>
    <recommendedName>
        <fullName evidence="5">Phosphodiesterase</fullName>
        <ecNumber evidence="5">3.1.4.-</ecNumber>
    </recommendedName>
</protein>
<dbReference type="OrthoDB" id="546632at2759"/>
<feature type="compositionally biased region" description="Basic residues" evidence="6">
    <location>
        <begin position="593"/>
        <end position="605"/>
    </location>
</feature>
<dbReference type="PRINTS" id="PR00387">
    <property type="entry name" value="PDIESTERASE1"/>
</dbReference>
<dbReference type="SMART" id="SM00471">
    <property type="entry name" value="HDc"/>
    <property type="match status" value="1"/>
</dbReference>
<organism evidence="8 9">
    <name type="scientific">Glomus cerebriforme</name>
    <dbReference type="NCBI Taxonomy" id="658196"/>
    <lineage>
        <taxon>Eukaryota</taxon>
        <taxon>Fungi</taxon>
        <taxon>Fungi incertae sedis</taxon>
        <taxon>Mucoromycota</taxon>
        <taxon>Glomeromycotina</taxon>
        <taxon>Glomeromycetes</taxon>
        <taxon>Glomerales</taxon>
        <taxon>Glomeraceae</taxon>
        <taxon>Glomus</taxon>
    </lineage>
</organism>
<evidence type="ECO:0000256" key="4">
    <source>
        <dbReference type="PIRSR" id="PIRSR623088-3"/>
    </source>
</evidence>
<dbReference type="STRING" id="658196.A0A397TBV7"/>
<dbReference type="GO" id="GO:0046872">
    <property type="term" value="F:metal ion binding"/>
    <property type="evidence" value="ECO:0007669"/>
    <property type="project" value="UniProtKB-KW"/>
</dbReference>
<dbReference type="PANTHER" id="PTHR11347">
    <property type="entry name" value="CYCLIC NUCLEOTIDE PHOSPHODIESTERASE"/>
    <property type="match status" value="1"/>
</dbReference>
<dbReference type="PROSITE" id="PS51845">
    <property type="entry name" value="PDEASE_I_2"/>
    <property type="match status" value="1"/>
</dbReference>
<keyword evidence="1 4" id="KW-0479">Metal-binding</keyword>
<feature type="binding site" evidence="4">
    <location>
        <position position="93"/>
    </location>
    <ligand>
        <name>Zn(2+)</name>
        <dbReference type="ChEBI" id="CHEBI:29105"/>
        <label>1</label>
    </ligand>
</feature>
<keyword evidence="2 5" id="KW-0378">Hydrolase</keyword>
<dbReference type="EMBL" id="QKYT01000055">
    <property type="protein sequence ID" value="RIA95743.1"/>
    <property type="molecule type" value="Genomic_DNA"/>
</dbReference>
<dbReference type="InterPro" id="IPR036971">
    <property type="entry name" value="PDEase_catalytic_dom_sf"/>
</dbReference>
<feature type="compositionally biased region" description="Basic residues" evidence="6">
    <location>
        <begin position="487"/>
        <end position="497"/>
    </location>
</feature>
<feature type="compositionally biased region" description="Polar residues" evidence="6">
    <location>
        <begin position="545"/>
        <end position="581"/>
    </location>
</feature>
<feature type="compositionally biased region" description="Basic and acidic residues" evidence="6">
    <location>
        <begin position="525"/>
        <end position="535"/>
    </location>
</feature>
<keyword evidence="9" id="KW-1185">Reference proteome</keyword>
<dbReference type="EC" id="3.1.4.-" evidence="5"/>
<feature type="region of interest" description="Disordered" evidence="6">
    <location>
        <begin position="480"/>
        <end position="581"/>
    </location>
</feature>
<feature type="compositionally biased region" description="Low complexity" evidence="6">
    <location>
        <begin position="243"/>
        <end position="267"/>
    </location>
</feature>
<feature type="binding site" evidence="4">
    <location>
        <position position="331"/>
    </location>
    <ligand>
        <name>Zn(2+)</name>
        <dbReference type="ChEBI" id="CHEBI:29105"/>
        <label>1</label>
    </ligand>
</feature>
<evidence type="ECO:0000256" key="1">
    <source>
        <dbReference type="ARBA" id="ARBA00022723"/>
    </source>
</evidence>
<comment type="similarity">
    <text evidence="5">Belongs to the cyclic nucleotide phosphodiesterase family.</text>
</comment>
<feature type="binding site" evidence="4">
    <location>
        <position position="130"/>
    </location>
    <ligand>
        <name>Zn(2+)</name>
        <dbReference type="ChEBI" id="CHEBI:29105"/>
        <label>2</label>
    </ligand>
</feature>
<evidence type="ECO:0000256" key="6">
    <source>
        <dbReference type="SAM" id="MobiDB-lite"/>
    </source>
</evidence>
<feature type="compositionally biased region" description="Polar residues" evidence="6">
    <location>
        <begin position="435"/>
        <end position="446"/>
    </location>
</feature>
<dbReference type="Proteomes" id="UP000265703">
    <property type="component" value="Unassembled WGS sequence"/>
</dbReference>
<name>A0A397TBV7_9GLOM</name>
<dbReference type="SUPFAM" id="SSF109604">
    <property type="entry name" value="HD-domain/PDEase-like"/>
    <property type="match status" value="1"/>
</dbReference>
<dbReference type="GO" id="GO:0007165">
    <property type="term" value="P:signal transduction"/>
    <property type="evidence" value="ECO:0007669"/>
    <property type="project" value="InterPro"/>
</dbReference>
<feature type="binding site" evidence="4">
    <location>
        <position position="130"/>
    </location>
    <ligand>
        <name>Zn(2+)</name>
        <dbReference type="ChEBI" id="CHEBI:29105"/>
        <label>1</label>
    </ligand>
</feature>
<dbReference type="AlphaFoldDB" id="A0A397TBV7"/>
<sequence>MLVLRHNTLSSDQLITCERTMLKFIDNKYPTKETGMHFNVWKWTTPELYGIILGMLVKLDLIGTLNIRKSEMLDFIIDVEKGYQNTSYHSFLHAVDVVVVLYYMLTDLGAAKYLSSLDAICLLIAGLCHDIGHPGLNNVYQVNARTDLAIRYNDQSVLENYSCDLTMDIITKHKLFRHVHKCDNEYLGCDPKEVNTTLKNLIKKTILATDMMFHFDLLESLHNMIESTSSFSSSEESGEDTDSSCPSSPTSSLSSSPESSPISMTPPKQFPIPPSSSNNSNDNDNDNNNTTDDRVKIIRSSSRSSTSSSIIVTLDSEQRELLLKVLIHAADLSNTVRPWEISKLWSDRVVDEFFRQGDLEKGNNLPVSPNMDREQSHQCQISLGFGDFVVKPYFEAFAAFLNPSTIFLDILAENRVFWDNLKNAPPKPEIILPDDSQQNIDSNEPLTSDDSSTSSSKGQRRVSLAAGLLIIPEDIQEKLRLMSSPRSPRHRRLKRSLSGRSYSHHSLLPTPGSLAPDDDDDDDDDYRKSTRRKSEGPNFVLNGGDISSNLSMSPNTTEHVSSPAESLSDATSNPLSSTAMTYSLSNNNQKSACSHHQRRLHGRVRRSSSLDHNMIRHITTLYGTGDTPTSEQRAVMAGS</sequence>
<comment type="caution">
    <text evidence="8">The sequence shown here is derived from an EMBL/GenBank/DDBJ whole genome shotgun (WGS) entry which is preliminary data.</text>
</comment>
<accession>A0A397TBV7</accession>
<dbReference type="CDD" id="cd00077">
    <property type="entry name" value="HDc"/>
    <property type="match status" value="1"/>
</dbReference>
<proteinExistence type="inferred from homology"/>
<evidence type="ECO:0000259" key="7">
    <source>
        <dbReference type="PROSITE" id="PS51845"/>
    </source>
</evidence>
<feature type="region of interest" description="Disordered" evidence="6">
    <location>
        <begin position="586"/>
        <end position="605"/>
    </location>
</feature>
<feature type="region of interest" description="Disordered" evidence="6">
    <location>
        <begin position="229"/>
        <end position="292"/>
    </location>
</feature>
<evidence type="ECO:0000256" key="5">
    <source>
        <dbReference type="RuleBase" id="RU363067"/>
    </source>
</evidence>
<evidence type="ECO:0000313" key="9">
    <source>
        <dbReference type="Proteomes" id="UP000265703"/>
    </source>
</evidence>
<reference evidence="8 9" key="1">
    <citation type="submission" date="2018-06" db="EMBL/GenBank/DDBJ databases">
        <title>Comparative genomics reveals the genomic features of Rhizophagus irregularis, R. cerebriforme, R. diaphanum and Gigaspora rosea, and their symbiotic lifestyle signature.</title>
        <authorList>
            <person name="Morin E."/>
            <person name="San Clemente H."/>
            <person name="Chen E.C.H."/>
            <person name="De La Providencia I."/>
            <person name="Hainaut M."/>
            <person name="Kuo A."/>
            <person name="Kohler A."/>
            <person name="Murat C."/>
            <person name="Tang N."/>
            <person name="Roy S."/>
            <person name="Loubradou J."/>
            <person name="Henrissat B."/>
            <person name="Grigoriev I.V."/>
            <person name="Corradi N."/>
            <person name="Roux C."/>
            <person name="Martin F.M."/>
        </authorList>
    </citation>
    <scope>NUCLEOTIDE SEQUENCE [LARGE SCALE GENOMIC DNA]</scope>
    <source>
        <strain evidence="8 9">DAOM 227022</strain>
    </source>
</reference>
<dbReference type="InterPro" id="IPR002073">
    <property type="entry name" value="PDEase_catalytic_dom"/>
</dbReference>
<dbReference type="Gene3D" id="1.10.1300.10">
    <property type="entry name" value="3'5'-cyclic nucleotide phosphodiesterase, catalytic domain"/>
    <property type="match status" value="1"/>
</dbReference>
<feature type="domain" description="PDEase" evidence="7">
    <location>
        <begin position="10"/>
        <end position="425"/>
    </location>
</feature>
<dbReference type="InterPro" id="IPR003607">
    <property type="entry name" value="HD/PDEase_dom"/>
</dbReference>
<gene>
    <name evidence="8" type="ORF">C1645_733754</name>
</gene>
<evidence type="ECO:0000256" key="2">
    <source>
        <dbReference type="ARBA" id="ARBA00022801"/>
    </source>
</evidence>
<evidence type="ECO:0000313" key="8">
    <source>
        <dbReference type="EMBL" id="RIA95743.1"/>
    </source>
</evidence>
<dbReference type="InterPro" id="IPR023088">
    <property type="entry name" value="PDEase"/>
</dbReference>
<dbReference type="PROSITE" id="PS00126">
    <property type="entry name" value="PDEASE_I_1"/>
    <property type="match status" value="1"/>
</dbReference>
<feature type="compositionally biased region" description="Low complexity" evidence="6">
    <location>
        <begin position="275"/>
        <end position="290"/>
    </location>
</feature>
<dbReference type="Pfam" id="PF00233">
    <property type="entry name" value="PDEase_I"/>
    <property type="match status" value="1"/>
</dbReference>
<comment type="cofactor">
    <cofactor evidence="5">
        <name>a divalent metal cation</name>
        <dbReference type="ChEBI" id="CHEBI:60240"/>
    </cofactor>
    <text evidence="5">Binds 2 divalent metal cations per subunit. Site 1 may preferentially bind zinc ions, while site 2 has a preference for magnesium and/or manganese ions.</text>
</comment>
<dbReference type="InterPro" id="IPR023174">
    <property type="entry name" value="PDEase_CS"/>
</dbReference>
<feature type="region of interest" description="Disordered" evidence="6">
    <location>
        <begin position="428"/>
        <end position="460"/>
    </location>
</feature>
<feature type="active site" description="Proton donor" evidence="3">
    <location>
        <position position="89"/>
    </location>
</feature>